<dbReference type="OrthoDB" id="6467024at2"/>
<dbReference type="EMBL" id="LRCR01000022">
    <property type="protein sequence ID" value="KUQ82948.1"/>
    <property type="molecule type" value="Genomic_DNA"/>
</dbReference>
<dbReference type="Proteomes" id="UP000064715">
    <property type="component" value="Unassembled WGS sequence"/>
</dbReference>
<comment type="caution">
    <text evidence="1">The sequence shown here is derived from an EMBL/GenBank/DDBJ whole genome shotgun (WGS) entry which is preliminary data.</text>
</comment>
<evidence type="ECO:0000313" key="1">
    <source>
        <dbReference type="EMBL" id="KUQ82948.1"/>
    </source>
</evidence>
<evidence type="ECO:0000313" key="2">
    <source>
        <dbReference type="Proteomes" id="UP000064715"/>
    </source>
</evidence>
<organism evidence="1 2">
    <name type="scientific">Enterobacter genomosp. O</name>
    <dbReference type="NCBI Taxonomy" id="2364150"/>
    <lineage>
        <taxon>Bacteria</taxon>
        <taxon>Pseudomonadati</taxon>
        <taxon>Pseudomonadota</taxon>
        <taxon>Gammaproteobacteria</taxon>
        <taxon>Enterobacterales</taxon>
        <taxon>Enterobacteriaceae</taxon>
        <taxon>Enterobacter</taxon>
        <taxon>Enterobacter cloacae complex</taxon>
        <taxon>Enterobacter cloacae complex clade O</taxon>
    </lineage>
</organism>
<accession>A0A0X4EMT9</accession>
<keyword evidence="2" id="KW-1185">Reference proteome</keyword>
<reference evidence="2" key="1">
    <citation type="submission" date="2016-01" db="EMBL/GenBank/DDBJ databases">
        <title>WGS of SAMN04407783.</title>
        <authorList>
            <person name="Adams M."/>
            <person name="Sutton G."/>
            <person name="Nelson K."/>
            <person name="Thaden J."/>
            <person name="Fowler V."/>
            <person name="Mccorrison J."/>
            <person name="Sanka R."/>
            <person name="Brinkac L."/>
            <person name="Nierman W."/>
        </authorList>
    </citation>
    <scope>NUCLEOTIDE SEQUENCE [LARGE SCALE GENOMIC DNA]</scope>
    <source>
        <strain evidence="2">GN04363</strain>
    </source>
</reference>
<protein>
    <submittedName>
        <fullName evidence="1">Uncharacterized protein</fullName>
    </submittedName>
</protein>
<dbReference type="AlphaFoldDB" id="A0A0X4EMT9"/>
<gene>
    <name evidence="1" type="ORF">AWI28_18440</name>
</gene>
<name>A0A0X4EMT9_9ENTR</name>
<proteinExistence type="predicted"/>
<sequence>MNKMPNEAIIVIDIAGNLIKTRVFGQHFIKKMQVIGFSLIDEFMVRPVSDDLDKQRIIKILISDGALFLYGNGWYPSEVMEYYKDQGISFGKYKVIYWSDKDTYHIEER</sequence>